<dbReference type="EMBL" id="GL348719">
    <property type="protein sequence ID" value="EFH44455.1"/>
    <property type="molecule type" value="Genomic_DNA"/>
</dbReference>
<reference evidence="4" key="1">
    <citation type="journal article" date="2011" name="Nat. Genet.">
        <title>The Arabidopsis lyrata genome sequence and the basis of rapid genome size change.</title>
        <authorList>
            <person name="Hu T.T."/>
            <person name="Pattyn P."/>
            <person name="Bakker E.G."/>
            <person name="Cao J."/>
            <person name="Cheng J.-F."/>
            <person name="Clark R.M."/>
            <person name="Fahlgren N."/>
            <person name="Fawcett J.A."/>
            <person name="Grimwood J."/>
            <person name="Gundlach H."/>
            <person name="Haberer G."/>
            <person name="Hollister J.D."/>
            <person name="Ossowski S."/>
            <person name="Ottilar R.P."/>
            <person name="Salamov A.A."/>
            <person name="Schneeberger K."/>
            <person name="Spannagl M."/>
            <person name="Wang X."/>
            <person name="Yang L."/>
            <person name="Nasrallah M.E."/>
            <person name="Bergelson J."/>
            <person name="Carrington J.C."/>
            <person name="Gaut B.S."/>
            <person name="Schmutz J."/>
            <person name="Mayer K.F.X."/>
            <person name="Van de Peer Y."/>
            <person name="Grigoriev I.V."/>
            <person name="Nordborg M."/>
            <person name="Weigel D."/>
            <person name="Guo Y.-L."/>
        </authorList>
    </citation>
    <scope>NUCLEOTIDE SEQUENCE [LARGE SCALE GENOMIC DNA]</scope>
    <source>
        <strain evidence="4">cv. MN47</strain>
    </source>
</reference>
<sequence length="130" mass="15085">MPKCSICERAMTDAISKFRGVTICVVDKENQKIKATGSFNQEMLLKKLMKVIQELEIHEGENDKNDESEINKKNEEKLKLIPKKREESKMVEEELAKAKKKIDPNSDEHKQIEKIMMFNEENTNARCTIS</sequence>
<feature type="domain" description="HMA" evidence="2">
    <location>
        <begin position="1"/>
        <end position="60"/>
    </location>
</feature>
<dbReference type="GO" id="GO:0046872">
    <property type="term" value="F:metal ion binding"/>
    <property type="evidence" value="ECO:0007669"/>
    <property type="project" value="InterPro"/>
</dbReference>
<dbReference type="InterPro" id="IPR006121">
    <property type="entry name" value="HMA_dom"/>
</dbReference>
<organism evidence="4">
    <name type="scientific">Arabidopsis lyrata subsp. lyrata</name>
    <name type="common">Lyre-leaved rock-cress</name>
    <dbReference type="NCBI Taxonomy" id="81972"/>
    <lineage>
        <taxon>Eukaryota</taxon>
        <taxon>Viridiplantae</taxon>
        <taxon>Streptophyta</taxon>
        <taxon>Embryophyta</taxon>
        <taxon>Tracheophyta</taxon>
        <taxon>Spermatophyta</taxon>
        <taxon>Magnoliopsida</taxon>
        <taxon>eudicotyledons</taxon>
        <taxon>Gunneridae</taxon>
        <taxon>Pentapetalae</taxon>
        <taxon>rosids</taxon>
        <taxon>malvids</taxon>
        <taxon>Brassicales</taxon>
        <taxon>Brassicaceae</taxon>
        <taxon>Camelineae</taxon>
        <taxon>Arabidopsis</taxon>
    </lineage>
</organism>
<keyword evidence="4" id="KW-1185">Reference proteome</keyword>
<accession>D7MAG3</accession>
<dbReference type="Proteomes" id="UP000008694">
    <property type="component" value="Unassembled WGS sequence"/>
</dbReference>
<evidence type="ECO:0000313" key="3">
    <source>
        <dbReference type="EMBL" id="EFH44455.1"/>
    </source>
</evidence>
<dbReference type="AlphaFoldDB" id="D7MAG3"/>
<dbReference type="Gene3D" id="3.30.70.100">
    <property type="match status" value="1"/>
</dbReference>
<dbReference type="PROSITE" id="PS50846">
    <property type="entry name" value="HMA_2"/>
    <property type="match status" value="1"/>
</dbReference>
<dbReference type="Gramene" id="scaffold_702985.1">
    <property type="protein sequence ID" value="scaffold_702985.1"/>
    <property type="gene ID" value="scaffold_702985.1"/>
</dbReference>
<gene>
    <name evidence="3" type="ORF">ARALYDRAFT_915243</name>
</gene>
<evidence type="ECO:0000256" key="1">
    <source>
        <dbReference type="SAM" id="MobiDB-lite"/>
    </source>
</evidence>
<name>D7MAG3_ARALL</name>
<feature type="region of interest" description="Disordered" evidence="1">
    <location>
        <begin position="58"/>
        <end position="108"/>
    </location>
</feature>
<dbReference type="HOGENOM" id="CLU_1940997_0_0_1"/>
<proteinExistence type="predicted"/>
<evidence type="ECO:0000313" key="4">
    <source>
        <dbReference type="Proteomes" id="UP000008694"/>
    </source>
</evidence>
<dbReference type="KEGG" id="aly:9306301"/>
<dbReference type="OrthoDB" id="1108911at2759"/>
<evidence type="ECO:0000259" key="2">
    <source>
        <dbReference type="PROSITE" id="PS50846"/>
    </source>
</evidence>
<protein>
    <recommendedName>
        <fullName evidence="2">HMA domain-containing protein</fullName>
    </recommendedName>
</protein>